<comment type="caution">
    <text evidence="1">The sequence shown here is derived from an EMBL/GenBank/DDBJ whole genome shotgun (WGS) entry which is preliminary data.</text>
</comment>
<name>A0ABT4D6J6_9CLOT</name>
<dbReference type="Proteomes" id="UP001144612">
    <property type="component" value="Unassembled WGS sequence"/>
</dbReference>
<organism evidence="1 2">
    <name type="scientific">Clostridium brassicae</name>
    <dbReference type="NCBI Taxonomy" id="2999072"/>
    <lineage>
        <taxon>Bacteria</taxon>
        <taxon>Bacillati</taxon>
        <taxon>Bacillota</taxon>
        <taxon>Clostridia</taxon>
        <taxon>Eubacteriales</taxon>
        <taxon>Clostridiaceae</taxon>
        <taxon>Clostridium</taxon>
    </lineage>
</organism>
<sequence length="54" mass="6138">MEKQIHNLLKQFKHEEKADVLNCVVSKLHNLKTSTSINSYNITSAKKEVNINGV</sequence>
<evidence type="ECO:0000313" key="1">
    <source>
        <dbReference type="EMBL" id="MCY6957920.1"/>
    </source>
</evidence>
<protein>
    <submittedName>
        <fullName evidence="1">Uncharacterized protein</fullName>
    </submittedName>
</protein>
<evidence type="ECO:0000313" key="2">
    <source>
        <dbReference type="Proteomes" id="UP001144612"/>
    </source>
</evidence>
<gene>
    <name evidence="1" type="ORF">OW729_04790</name>
</gene>
<reference evidence="1" key="1">
    <citation type="submission" date="2022-12" db="EMBL/GenBank/DDBJ databases">
        <title>Clostridium sp. nov., isolated from industrial wastewater.</title>
        <authorList>
            <person name="Jiayan W."/>
        </authorList>
    </citation>
    <scope>NUCLEOTIDE SEQUENCE</scope>
    <source>
        <strain evidence="1">ZC22-4</strain>
    </source>
</reference>
<dbReference type="EMBL" id="JAPQFJ010000003">
    <property type="protein sequence ID" value="MCY6957920.1"/>
    <property type="molecule type" value="Genomic_DNA"/>
</dbReference>
<accession>A0ABT4D6J6</accession>
<proteinExistence type="predicted"/>
<dbReference type="RefSeq" id="WP_268060321.1">
    <property type="nucleotide sequence ID" value="NZ_JAPQFJ010000003.1"/>
</dbReference>
<keyword evidence="2" id="KW-1185">Reference proteome</keyword>